<proteinExistence type="predicted"/>
<dbReference type="Proteomes" id="UP001497472">
    <property type="component" value="Unassembled WGS sequence"/>
</dbReference>
<evidence type="ECO:0000256" key="1">
    <source>
        <dbReference type="SAM" id="MobiDB-lite"/>
    </source>
</evidence>
<gene>
    <name evidence="2" type="ORF">LNINA_LOCUS13523</name>
</gene>
<name>A0AAV1K0I1_9NEOP</name>
<organism evidence="2 3">
    <name type="scientific">Leptosia nina</name>
    <dbReference type="NCBI Taxonomy" id="320188"/>
    <lineage>
        <taxon>Eukaryota</taxon>
        <taxon>Metazoa</taxon>
        <taxon>Ecdysozoa</taxon>
        <taxon>Arthropoda</taxon>
        <taxon>Hexapoda</taxon>
        <taxon>Insecta</taxon>
        <taxon>Pterygota</taxon>
        <taxon>Neoptera</taxon>
        <taxon>Endopterygota</taxon>
        <taxon>Lepidoptera</taxon>
        <taxon>Glossata</taxon>
        <taxon>Ditrysia</taxon>
        <taxon>Papilionoidea</taxon>
        <taxon>Pieridae</taxon>
        <taxon>Pierinae</taxon>
        <taxon>Leptosia</taxon>
    </lineage>
</organism>
<comment type="caution">
    <text evidence="2">The sequence shown here is derived from an EMBL/GenBank/DDBJ whole genome shotgun (WGS) entry which is preliminary data.</text>
</comment>
<evidence type="ECO:0000313" key="3">
    <source>
        <dbReference type="Proteomes" id="UP001497472"/>
    </source>
</evidence>
<protein>
    <submittedName>
        <fullName evidence="2">Uncharacterized protein</fullName>
    </submittedName>
</protein>
<accession>A0AAV1K0I1</accession>
<sequence length="88" mass="9684">MFGGLFMATQYGRPLRSDRRQGGPTGDLRGTRAATTPVSHNIKKLSLPIDLLVVCDVILGLLLCRVDYEIRLACLGRALVHFALFITL</sequence>
<evidence type="ECO:0000313" key="2">
    <source>
        <dbReference type="EMBL" id="CAK1554627.1"/>
    </source>
</evidence>
<dbReference type="AlphaFoldDB" id="A0AAV1K0I1"/>
<dbReference type="EMBL" id="CAVLEF010000279">
    <property type="protein sequence ID" value="CAK1554627.1"/>
    <property type="molecule type" value="Genomic_DNA"/>
</dbReference>
<reference evidence="2 3" key="1">
    <citation type="submission" date="2023-11" db="EMBL/GenBank/DDBJ databases">
        <authorList>
            <person name="Okamura Y."/>
        </authorList>
    </citation>
    <scope>NUCLEOTIDE SEQUENCE [LARGE SCALE GENOMIC DNA]</scope>
</reference>
<keyword evidence="3" id="KW-1185">Reference proteome</keyword>
<feature type="region of interest" description="Disordered" evidence="1">
    <location>
        <begin position="1"/>
        <end position="33"/>
    </location>
</feature>